<reference evidence="2" key="1">
    <citation type="submission" date="2023-04" db="EMBL/GenBank/DDBJ databases">
        <authorList>
            <consortium name="ELIXIR-Norway"/>
        </authorList>
    </citation>
    <scope>NUCLEOTIDE SEQUENCE [LARGE SCALE GENOMIC DNA]</scope>
</reference>
<dbReference type="Proteomes" id="UP001176941">
    <property type="component" value="Chromosome 3"/>
</dbReference>
<gene>
    <name evidence="2" type="ORF">MRATA1EN1_LOCUS18589</name>
</gene>
<proteinExistence type="predicted"/>
<sequence>MRPPPVHLGAGDPAGHAEAGPGLTGEAAPQAGRRGSALPSLVRPSLPLPPLPLPVPVPRPPQPPPPPPLGGHCPFKSLPPPPRPPGAPP</sequence>
<feature type="compositionally biased region" description="Pro residues" evidence="1">
    <location>
        <begin position="46"/>
        <end position="69"/>
    </location>
</feature>
<feature type="region of interest" description="Disordered" evidence="1">
    <location>
        <begin position="1"/>
        <end position="89"/>
    </location>
</feature>
<dbReference type="EMBL" id="OX459939">
    <property type="protein sequence ID" value="CAI9169627.1"/>
    <property type="molecule type" value="Genomic_DNA"/>
</dbReference>
<evidence type="ECO:0000313" key="2">
    <source>
        <dbReference type="EMBL" id="CAI9169627.1"/>
    </source>
</evidence>
<protein>
    <submittedName>
        <fullName evidence="2">Uncharacterized protein</fullName>
    </submittedName>
</protein>
<organism evidence="2 3">
    <name type="scientific">Rangifer tarandus platyrhynchus</name>
    <name type="common">Svalbard reindeer</name>
    <dbReference type="NCBI Taxonomy" id="3082113"/>
    <lineage>
        <taxon>Eukaryota</taxon>
        <taxon>Metazoa</taxon>
        <taxon>Chordata</taxon>
        <taxon>Craniata</taxon>
        <taxon>Vertebrata</taxon>
        <taxon>Euteleostomi</taxon>
        <taxon>Mammalia</taxon>
        <taxon>Eutheria</taxon>
        <taxon>Laurasiatheria</taxon>
        <taxon>Artiodactyla</taxon>
        <taxon>Ruminantia</taxon>
        <taxon>Pecora</taxon>
        <taxon>Cervidae</taxon>
        <taxon>Odocoileinae</taxon>
        <taxon>Rangifer</taxon>
    </lineage>
</organism>
<evidence type="ECO:0000256" key="1">
    <source>
        <dbReference type="SAM" id="MobiDB-lite"/>
    </source>
</evidence>
<name>A0ABN8Z6Y3_RANTA</name>
<accession>A0ABN8Z6Y3</accession>
<evidence type="ECO:0000313" key="3">
    <source>
        <dbReference type="Proteomes" id="UP001176941"/>
    </source>
</evidence>
<keyword evidence="3" id="KW-1185">Reference proteome</keyword>
<feature type="compositionally biased region" description="Pro residues" evidence="1">
    <location>
        <begin position="77"/>
        <end position="89"/>
    </location>
</feature>